<accession>A0AAD3NYM4</accession>
<organism evidence="2 3">
    <name type="scientific">Paracoccus kondratievae</name>
    <dbReference type="NCBI Taxonomy" id="135740"/>
    <lineage>
        <taxon>Bacteria</taxon>
        <taxon>Pseudomonadati</taxon>
        <taxon>Pseudomonadota</taxon>
        <taxon>Alphaproteobacteria</taxon>
        <taxon>Rhodobacterales</taxon>
        <taxon>Paracoccaceae</taxon>
        <taxon>Paracoccus</taxon>
    </lineage>
</organism>
<protein>
    <submittedName>
        <fullName evidence="2">Uncharacterized protein</fullName>
    </submittedName>
</protein>
<dbReference type="AlphaFoldDB" id="A0AAD3NYM4"/>
<dbReference type="EMBL" id="BSFH01000022">
    <property type="protein sequence ID" value="GLK63755.1"/>
    <property type="molecule type" value="Genomic_DNA"/>
</dbReference>
<reference evidence="2" key="1">
    <citation type="journal article" date="2014" name="Int. J. Syst. Evol. Microbiol.">
        <title>Complete genome sequence of Corynebacterium casei LMG S-19264T (=DSM 44701T), isolated from a smear-ripened cheese.</title>
        <authorList>
            <consortium name="US DOE Joint Genome Institute (JGI-PGF)"/>
            <person name="Walter F."/>
            <person name="Albersmeier A."/>
            <person name="Kalinowski J."/>
            <person name="Ruckert C."/>
        </authorList>
    </citation>
    <scope>NUCLEOTIDE SEQUENCE</scope>
    <source>
        <strain evidence="2">VKM B-2222</strain>
    </source>
</reference>
<sequence length="153" mass="16363">MRFQCIEQPVGAASSQVSAIFKSEPARPAISDQADGFEVETRPLALDPFAFGVCAADVLARWAAHDDVGKDAKVGNKSSCREVADVVVEPDMRKILRIEDAAPFHDLAGGDGDETGAVQTEGPATRGTAEEIERAHHGRRSRRLSQVACCAFV</sequence>
<reference evidence="2" key="2">
    <citation type="submission" date="2023-01" db="EMBL/GenBank/DDBJ databases">
        <authorList>
            <person name="Sun Q."/>
            <person name="Evtushenko L."/>
        </authorList>
    </citation>
    <scope>NUCLEOTIDE SEQUENCE</scope>
    <source>
        <strain evidence="2">VKM B-2222</strain>
    </source>
</reference>
<feature type="region of interest" description="Disordered" evidence="1">
    <location>
        <begin position="106"/>
        <end position="137"/>
    </location>
</feature>
<comment type="caution">
    <text evidence="2">The sequence shown here is derived from an EMBL/GenBank/DDBJ whole genome shotgun (WGS) entry which is preliminary data.</text>
</comment>
<dbReference type="Proteomes" id="UP001143349">
    <property type="component" value="Unassembled WGS sequence"/>
</dbReference>
<keyword evidence="3" id="KW-1185">Reference proteome</keyword>
<evidence type="ECO:0000313" key="2">
    <source>
        <dbReference type="EMBL" id="GLK63755.1"/>
    </source>
</evidence>
<evidence type="ECO:0000256" key="1">
    <source>
        <dbReference type="SAM" id="MobiDB-lite"/>
    </source>
</evidence>
<evidence type="ECO:0000313" key="3">
    <source>
        <dbReference type="Proteomes" id="UP001143349"/>
    </source>
</evidence>
<proteinExistence type="predicted"/>
<name>A0AAD3NYM4_9RHOB</name>
<gene>
    <name evidence="2" type="ORF">GCM10017635_12260</name>
</gene>